<evidence type="ECO:0000313" key="2">
    <source>
        <dbReference type="EMBL" id="HHH13724.1"/>
    </source>
</evidence>
<proteinExistence type="predicted"/>
<gene>
    <name evidence="2" type="ORF">ENJ98_05760</name>
</gene>
<accession>A0A7C5N4G8</accession>
<keyword evidence="1" id="KW-0812">Transmembrane</keyword>
<evidence type="ECO:0000256" key="1">
    <source>
        <dbReference type="SAM" id="Phobius"/>
    </source>
</evidence>
<evidence type="ECO:0008006" key="3">
    <source>
        <dbReference type="Google" id="ProtNLM"/>
    </source>
</evidence>
<protein>
    <recommendedName>
        <fullName evidence="3">MotA/TolQ/ExbB proton channel domain-containing protein</fullName>
    </recommendedName>
</protein>
<name>A0A7C5N4G8_9GAMM</name>
<dbReference type="Proteomes" id="UP000886100">
    <property type="component" value="Unassembled WGS sequence"/>
</dbReference>
<feature type="transmembrane region" description="Helical" evidence="1">
    <location>
        <begin position="37"/>
        <end position="58"/>
    </location>
</feature>
<organism evidence="2">
    <name type="scientific">Thiolapillus brandeum</name>
    <dbReference type="NCBI Taxonomy" id="1076588"/>
    <lineage>
        <taxon>Bacteria</taxon>
        <taxon>Pseudomonadati</taxon>
        <taxon>Pseudomonadota</taxon>
        <taxon>Gammaproteobacteria</taxon>
        <taxon>Chromatiales</taxon>
        <taxon>Sedimenticolaceae</taxon>
        <taxon>Thiolapillus</taxon>
    </lineage>
</organism>
<reference evidence="2" key="1">
    <citation type="journal article" date="2020" name="mSystems">
        <title>Genome- and Community-Level Interaction Insights into Carbon Utilization and Element Cycling Functions of Hydrothermarchaeota in Hydrothermal Sediment.</title>
        <authorList>
            <person name="Zhou Z."/>
            <person name="Liu Y."/>
            <person name="Xu W."/>
            <person name="Pan J."/>
            <person name="Luo Z.H."/>
            <person name="Li M."/>
        </authorList>
    </citation>
    <scope>NUCLEOTIDE SEQUENCE [LARGE SCALE GENOMIC DNA]</scope>
    <source>
        <strain evidence="2">HyVt-535</strain>
    </source>
</reference>
<feature type="transmembrane region" description="Helical" evidence="1">
    <location>
        <begin position="131"/>
        <end position="151"/>
    </location>
</feature>
<keyword evidence="1" id="KW-0472">Membrane</keyword>
<dbReference type="EMBL" id="DROM01000348">
    <property type="protein sequence ID" value="HHH13724.1"/>
    <property type="molecule type" value="Genomic_DNA"/>
</dbReference>
<sequence>MLLVAVVFAGVVSWKFDLLRDIYLENQLTTLGLVVNGAILLLFALGVLRMVTIFLDYVHEESALARFIRNHDLDEEELLEGVPEGSLIARRFHTMQQLFESATPINQAALASTLLASESTRTSFPKYVSNILILTGVFGTIVSLSIALVGASDLLENTVNVSGMGLVIHGMSTALSTTLTAIVCYLFYGYFYLKLTDAQTNLLSAVEQVSTTYLAPRFQVEPETTLYEFTGLVRSLQNLVNRMEKSHKLIMKVETQLLKAVDQYQERSEKTDLDMVTIIELLRKGFRLRDGE</sequence>
<comment type="caution">
    <text evidence="2">The sequence shown here is derived from an EMBL/GenBank/DDBJ whole genome shotgun (WGS) entry which is preliminary data.</text>
</comment>
<feature type="transmembrane region" description="Helical" evidence="1">
    <location>
        <begin position="171"/>
        <end position="193"/>
    </location>
</feature>
<dbReference type="AlphaFoldDB" id="A0A7C5N4G8"/>
<keyword evidence="1" id="KW-1133">Transmembrane helix</keyword>